<organism evidence="1 2">
    <name type="scientific">Eumeta variegata</name>
    <name type="common">Bagworm moth</name>
    <name type="synonym">Eumeta japonica</name>
    <dbReference type="NCBI Taxonomy" id="151549"/>
    <lineage>
        <taxon>Eukaryota</taxon>
        <taxon>Metazoa</taxon>
        <taxon>Ecdysozoa</taxon>
        <taxon>Arthropoda</taxon>
        <taxon>Hexapoda</taxon>
        <taxon>Insecta</taxon>
        <taxon>Pterygota</taxon>
        <taxon>Neoptera</taxon>
        <taxon>Endopterygota</taxon>
        <taxon>Lepidoptera</taxon>
        <taxon>Glossata</taxon>
        <taxon>Ditrysia</taxon>
        <taxon>Tineoidea</taxon>
        <taxon>Psychidae</taxon>
        <taxon>Oiketicinae</taxon>
        <taxon>Eumeta</taxon>
    </lineage>
</organism>
<accession>A0A4C1W678</accession>
<dbReference type="AlphaFoldDB" id="A0A4C1W678"/>
<protein>
    <submittedName>
        <fullName evidence="1">Uncharacterized protein</fullName>
    </submittedName>
</protein>
<evidence type="ECO:0000313" key="1">
    <source>
        <dbReference type="EMBL" id="GBP46523.1"/>
    </source>
</evidence>
<gene>
    <name evidence="1" type="ORF">EVAR_45943_1</name>
</gene>
<dbReference type="EMBL" id="BGZK01000485">
    <property type="protein sequence ID" value="GBP46523.1"/>
    <property type="molecule type" value="Genomic_DNA"/>
</dbReference>
<dbReference type="OrthoDB" id="6625421at2759"/>
<evidence type="ECO:0000313" key="2">
    <source>
        <dbReference type="Proteomes" id="UP000299102"/>
    </source>
</evidence>
<keyword evidence="2" id="KW-1185">Reference proteome</keyword>
<dbReference type="Proteomes" id="UP000299102">
    <property type="component" value="Unassembled WGS sequence"/>
</dbReference>
<proteinExistence type="predicted"/>
<comment type="caution">
    <text evidence="1">The sequence shown here is derived from an EMBL/GenBank/DDBJ whole genome shotgun (WGS) entry which is preliminary data.</text>
</comment>
<sequence length="129" mass="14826">MRSLRSVAVCGVSVCRNRNVRERCGLKEDVITGVERRMLRCIGHLKMMNESRPTKQIYRMNVCDGKVGKGRPRKSCADHIGGILKRGQVLSSRNRRACMQRLMDVSEAREICKDRTMWMSVFCSLCLLF</sequence>
<name>A0A4C1W678_EUMVA</name>
<reference evidence="1 2" key="1">
    <citation type="journal article" date="2019" name="Commun. Biol.">
        <title>The bagworm genome reveals a unique fibroin gene that provides high tensile strength.</title>
        <authorList>
            <person name="Kono N."/>
            <person name="Nakamura H."/>
            <person name="Ohtoshi R."/>
            <person name="Tomita M."/>
            <person name="Numata K."/>
            <person name="Arakawa K."/>
        </authorList>
    </citation>
    <scope>NUCLEOTIDE SEQUENCE [LARGE SCALE GENOMIC DNA]</scope>
</reference>